<protein>
    <submittedName>
        <fullName evidence="2">Uncharacterized protein</fullName>
    </submittedName>
</protein>
<dbReference type="KEGG" id="sdyn:Mal52_06020"/>
<feature type="chain" id="PRO_5021960904" evidence="1">
    <location>
        <begin position="29"/>
        <end position="635"/>
    </location>
</feature>
<evidence type="ECO:0000256" key="1">
    <source>
        <dbReference type="SAM" id="SignalP"/>
    </source>
</evidence>
<evidence type="ECO:0000313" key="2">
    <source>
        <dbReference type="EMBL" id="QDU42147.1"/>
    </source>
</evidence>
<keyword evidence="1" id="KW-0732">Signal</keyword>
<proteinExistence type="predicted"/>
<evidence type="ECO:0000313" key="3">
    <source>
        <dbReference type="Proteomes" id="UP000319383"/>
    </source>
</evidence>
<organism evidence="2 3">
    <name type="scientific">Symmachiella dynata</name>
    <dbReference type="NCBI Taxonomy" id="2527995"/>
    <lineage>
        <taxon>Bacteria</taxon>
        <taxon>Pseudomonadati</taxon>
        <taxon>Planctomycetota</taxon>
        <taxon>Planctomycetia</taxon>
        <taxon>Planctomycetales</taxon>
        <taxon>Planctomycetaceae</taxon>
        <taxon>Symmachiella</taxon>
    </lineage>
</organism>
<dbReference type="Proteomes" id="UP000319383">
    <property type="component" value="Chromosome"/>
</dbReference>
<keyword evidence="3" id="KW-1185">Reference proteome</keyword>
<accession>A0A517ZI44</accession>
<dbReference type="Pfam" id="PF26099">
    <property type="entry name" value="DUF8034"/>
    <property type="match status" value="1"/>
</dbReference>
<dbReference type="RefSeq" id="WP_145374220.1">
    <property type="nucleotide sequence ID" value="NZ_CP036276.1"/>
</dbReference>
<reference evidence="2 3" key="1">
    <citation type="submission" date="2019-02" db="EMBL/GenBank/DDBJ databases">
        <title>Deep-cultivation of Planctomycetes and their phenomic and genomic characterization uncovers novel biology.</title>
        <authorList>
            <person name="Wiegand S."/>
            <person name="Jogler M."/>
            <person name="Boedeker C."/>
            <person name="Pinto D."/>
            <person name="Vollmers J."/>
            <person name="Rivas-Marin E."/>
            <person name="Kohn T."/>
            <person name="Peeters S.H."/>
            <person name="Heuer A."/>
            <person name="Rast P."/>
            <person name="Oberbeckmann S."/>
            <person name="Bunk B."/>
            <person name="Jeske O."/>
            <person name="Meyerdierks A."/>
            <person name="Storesund J.E."/>
            <person name="Kallscheuer N."/>
            <person name="Luecker S."/>
            <person name="Lage O.M."/>
            <person name="Pohl T."/>
            <person name="Merkel B.J."/>
            <person name="Hornburger P."/>
            <person name="Mueller R.-W."/>
            <person name="Bruemmer F."/>
            <person name="Labrenz M."/>
            <person name="Spormann A.M."/>
            <person name="Op den Camp H."/>
            <person name="Overmann J."/>
            <person name="Amann R."/>
            <person name="Jetten M.S.M."/>
            <person name="Mascher T."/>
            <person name="Medema M.H."/>
            <person name="Devos D.P."/>
            <person name="Kaster A.-K."/>
            <person name="Ovreas L."/>
            <person name="Rohde M."/>
            <person name="Galperin M.Y."/>
            <person name="Jogler C."/>
        </authorList>
    </citation>
    <scope>NUCLEOTIDE SEQUENCE [LARGE SCALE GENOMIC DNA]</scope>
    <source>
        <strain evidence="2 3">Mal52</strain>
    </source>
</reference>
<dbReference type="AlphaFoldDB" id="A0A517ZI44"/>
<name>A0A517ZI44_9PLAN</name>
<gene>
    <name evidence="2" type="ORF">Mal52_06020</name>
</gene>
<dbReference type="InterPro" id="IPR058347">
    <property type="entry name" value="DUF8034"/>
</dbReference>
<dbReference type="EMBL" id="CP036276">
    <property type="protein sequence ID" value="QDU42147.1"/>
    <property type="molecule type" value="Genomic_DNA"/>
</dbReference>
<sequence length="635" mass="72947" precursor="true">MIRISKICRIRRFAVVAFIAALTCVVQARNVFADEAPATGQPLKQVEIWTTDAPPEWAFWQRQLINKLAPAAMEFVHKYTRPDGTLIWRDEWPGMDGSDDGYESFYNFPLYYALGGPAEIRDLSDKLWDAVTRQFTTYGQVHNEFDAYYDWMHHGESYTYFYFLSMSDPTNKKLRERAARFAGLYLGEDAEAKNYDPVKHLIRSPLTGSRGPRHVNTAEDWVTHRPILSEYPLPFDDIPNISSSADWDDDAKFPFILEALNKRMMQGDVPLNLTSTSLIANAYMLTGDEKYKTWIADYVAAWQQRTKQNNGILPDNVGLSGKIGENMQGKWWGGYYGWRWPHGLFNQLEATIIGGGNAYLVTGNADYLELPRDVFRLVEQQAKEVDGKIVVPHRHGDDGWYDYRPINPKYPAQLWYLSRDEDDWQRLLKFTKPEDFKTLNYHKAKGDAEHIVPWLGFLRGENPDYPVQILKSTWLETQRRLKEIRNDHTTPHEQDVHHWQKLNPVVLEGLVQTMLGGPNHIYHGGLVNCSVRYFDADRHRAGVPPNVAVLVDRVTDAGISLKLVNLHPTEARNVIIQGGAYGEHQITTVRQIVHYPHQFYQVDAPTFQVHLVPSGVGRLEIGLKRFANHPAYLQP</sequence>
<feature type="signal peptide" evidence="1">
    <location>
        <begin position="1"/>
        <end position="28"/>
    </location>
</feature>